<dbReference type="InterPro" id="IPR006674">
    <property type="entry name" value="HD_domain"/>
</dbReference>
<keyword evidence="3" id="KW-0547">Nucleotide-binding</keyword>
<dbReference type="NCBIfam" id="TIGR00488">
    <property type="entry name" value="bis(5'-nucleosyl)-tetraphosphatase (symmetrical) YqeK"/>
    <property type="match status" value="1"/>
</dbReference>
<dbReference type="EC" id="3.6.1.41" evidence="1"/>
<gene>
    <name evidence="8" type="ORF">BCR23_04795</name>
</gene>
<evidence type="ECO:0000256" key="5">
    <source>
        <dbReference type="ARBA" id="ARBA00023004"/>
    </source>
</evidence>
<dbReference type="STRING" id="903983.BCR23_04795"/>
<protein>
    <recommendedName>
        <fullName evidence="1">bis(5'-nucleosyl)-tetraphosphatase (symmetrical)</fullName>
        <ecNumber evidence="1">3.6.1.41</ecNumber>
    </recommendedName>
</protein>
<dbReference type="InterPro" id="IPR005249">
    <property type="entry name" value="YqeK"/>
</dbReference>
<dbReference type="RefSeq" id="WP_069634663.1">
    <property type="nucleotide sequence ID" value="NZ_JXKZ01000007.1"/>
</dbReference>
<dbReference type="EMBL" id="MIKB01000013">
    <property type="protein sequence ID" value="OEG16209.1"/>
    <property type="molecule type" value="Genomic_DNA"/>
</dbReference>
<keyword evidence="9" id="KW-1185">Reference proteome</keyword>
<evidence type="ECO:0000313" key="8">
    <source>
        <dbReference type="EMBL" id="OEG16209.1"/>
    </source>
</evidence>
<accession>A0A1E5GU66</accession>
<dbReference type="GO" id="GO:0000166">
    <property type="term" value="F:nucleotide binding"/>
    <property type="evidence" value="ECO:0007669"/>
    <property type="project" value="UniProtKB-KW"/>
</dbReference>
<dbReference type="InterPro" id="IPR003607">
    <property type="entry name" value="HD/PDEase_dom"/>
</dbReference>
<dbReference type="Pfam" id="PF01966">
    <property type="entry name" value="HD"/>
    <property type="match status" value="1"/>
</dbReference>
<reference evidence="9" key="1">
    <citation type="submission" date="2016-09" db="EMBL/GenBank/DDBJ databases">
        <authorList>
            <person name="Gulvik C.A."/>
        </authorList>
    </citation>
    <scope>NUCLEOTIDE SEQUENCE [LARGE SCALE GENOMIC DNA]</scope>
    <source>
        <strain evidence="9">LMG 26306</strain>
    </source>
</reference>
<comment type="caution">
    <text evidence="8">The sequence shown here is derived from an EMBL/GenBank/DDBJ whole genome shotgun (WGS) entry which is preliminary data.</text>
</comment>
<evidence type="ECO:0000256" key="4">
    <source>
        <dbReference type="ARBA" id="ARBA00022801"/>
    </source>
</evidence>
<organism evidence="8 9">
    <name type="scientific">Enterococcus quebecensis</name>
    <dbReference type="NCBI Taxonomy" id="903983"/>
    <lineage>
        <taxon>Bacteria</taxon>
        <taxon>Bacillati</taxon>
        <taxon>Bacillota</taxon>
        <taxon>Bacilli</taxon>
        <taxon>Lactobacillales</taxon>
        <taxon>Enterococcaceae</taxon>
        <taxon>Enterococcus</taxon>
    </lineage>
</organism>
<dbReference type="InterPro" id="IPR006675">
    <property type="entry name" value="HDIG_dom"/>
</dbReference>
<evidence type="ECO:0000259" key="7">
    <source>
        <dbReference type="PROSITE" id="PS51831"/>
    </source>
</evidence>
<keyword evidence="2" id="KW-0479">Metal-binding</keyword>
<dbReference type="GO" id="GO:0046872">
    <property type="term" value="F:metal ion binding"/>
    <property type="evidence" value="ECO:0007669"/>
    <property type="project" value="UniProtKB-KW"/>
</dbReference>
<feature type="domain" description="HD" evidence="7">
    <location>
        <begin position="30"/>
        <end position="145"/>
    </location>
</feature>
<dbReference type="PROSITE" id="PS51831">
    <property type="entry name" value="HD"/>
    <property type="match status" value="1"/>
</dbReference>
<keyword evidence="5" id="KW-0408">Iron</keyword>
<dbReference type="Proteomes" id="UP000094764">
    <property type="component" value="Unassembled WGS sequence"/>
</dbReference>
<dbReference type="InterPro" id="IPR051094">
    <property type="entry name" value="Diverse_Catalytic_Enzymes"/>
</dbReference>
<dbReference type="NCBIfam" id="TIGR00277">
    <property type="entry name" value="HDIG"/>
    <property type="match status" value="1"/>
</dbReference>
<proteinExistence type="predicted"/>
<dbReference type="AlphaFoldDB" id="A0A1E5GU66"/>
<evidence type="ECO:0000256" key="6">
    <source>
        <dbReference type="ARBA" id="ARBA00049417"/>
    </source>
</evidence>
<dbReference type="SUPFAM" id="SSF109604">
    <property type="entry name" value="HD-domain/PDEase-like"/>
    <property type="match status" value="1"/>
</dbReference>
<comment type="catalytic activity">
    <reaction evidence="6">
        <text>P(1),P(4)-bis(5'-adenosyl) tetraphosphate + H2O = 2 ADP + 2 H(+)</text>
        <dbReference type="Rhea" id="RHEA:24252"/>
        <dbReference type="ChEBI" id="CHEBI:15377"/>
        <dbReference type="ChEBI" id="CHEBI:15378"/>
        <dbReference type="ChEBI" id="CHEBI:58141"/>
        <dbReference type="ChEBI" id="CHEBI:456216"/>
        <dbReference type="EC" id="3.6.1.41"/>
    </reaction>
</comment>
<dbReference type="CDD" id="cd00077">
    <property type="entry name" value="HDc"/>
    <property type="match status" value="1"/>
</dbReference>
<dbReference type="PANTHER" id="PTHR35795">
    <property type="entry name" value="SLR1885 PROTEIN"/>
    <property type="match status" value="1"/>
</dbReference>
<evidence type="ECO:0000256" key="1">
    <source>
        <dbReference type="ARBA" id="ARBA00012506"/>
    </source>
</evidence>
<sequence>MNRVTIDLPELTEDLYNDVRLYLGEMHQAVASHSIEVAICARQLAKRFNDDQRAAEIGGLLHDISAVIPNERRVELAELLEINVLSEERKLPMIIHQKLSKYMAKELFRIKDESILSAIECHTTLKRDFYQLDMIVFLADKIKWDHSGEPPYLEELLTALDISLEKASLIYLDYLFNSEPAVIHPWAKEAQEKLRNITN</sequence>
<dbReference type="GO" id="GO:0008803">
    <property type="term" value="F:bis(5'-nucleosyl)-tetraphosphatase (symmetrical) activity"/>
    <property type="evidence" value="ECO:0007669"/>
    <property type="project" value="UniProtKB-EC"/>
</dbReference>
<evidence type="ECO:0000313" key="9">
    <source>
        <dbReference type="Proteomes" id="UP000094764"/>
    </source>
</evidence>
<evidence type="ECO:0000256" key="2">
    <source>
        <dbReference type="ARBA" id="ARBA00022723"/>
    </source>
</evidence>
<name>A0A1E5GU66_9ENTE</name>
<dbReference type="Gene3D" id="1.10.3210.10">
    <property type="entry name" value="Hypothetical protein af1432"/>
    <property type="match status" value="1"/>
</dbReference>
<keyword evidence="4" id="KW-0378">Hydrolase</keyword>
<evidence type="ECO:0000256" key="3">
    <source>
        <dbReference type="ARBA" id="ARBA00022741"/>
    </source>
</evidence>
<dbReference type="PANTHER" id="PTHR35795:SF1">
    <property type="entry name" value="BIS(5'-NUCLEOSYL)-TETRAPHOSPHATASE, SYMMETRICAL"/>
    <property type="match status" value="1"/>
</dbReference>